<name>A0A2V3U3K9_9HYPH</name>
<dbReference type="Pfam" id="PF13480">
    <property type="entry name" value="Acetyltransf_6"/>
    <property type="match status" value="1"/>
</dbReference>
<evidence type="ECO:0000313" key="3">
    <source>
        <dbReference type="EMBL" id="PXW57263.1"/>
    </source>
</evidence>
<dbReference type="SUPFAM" id="SSF55729">
    <property type="entry name" value="Acyl-CoA N-acyltransferases (Nat)"/>
    <property type="match status" value="1"/>
</dbReference>
<dbReference type="Proteomes" id="UP000248021">
    <property type="component" value="Unassembled WGS sequence"/>
</dbReference>
<dbReference type="AlphaFoldDB" id="A0A2V3U3K9"/>
<sequence length="446" mass="48644">MSRAIDRHHTGAEHAPHALPPTRLTVDGMMAPQNAHTARRADGEPRPDSPSSAERPAAAPIEVEIRDGTVFAADMESRTHALAIADLAGRAAEPNPFMHPAFIKAAAAEYGPAAIAVLFAWRGEARDPHALLGALVLRRLRTPFRLWSASVEGRFHDFSFLSTPVVDASALEPVLTAILDAMAGSSLPKRLSFSLIGDEGPVMTGLKTVLRQRHSPLAVMASYRRALARSDNPAAFTPSASTRKKLRQYRRRLAEQGPVAVTRHQTPAEVTMALEEFLQLEASGWKGRAGTALISRAADADFARAAFPAMAATGDAVIDVLRLDGKAAAIQILARSGRGYFTWKIAYDEALRDYSPGVLLVEDYTTHLMSDPAVGFLDSCSHDDTGFMAALWKDRQPIADVIFDVRPGERAGTVLLTALERNLLNLRGRLKSLYYRYKDRRKPART</sequence>
<dbReference type="InterPro" id="IPR038740">
    <property type="entry name" value="BioF2-like_GNAT_dom"/>
</dbReference>
<proteinExistence type="predicted"/>
<organism evidence="3 4">
    <name type="scientific">Chelatococcus asaccharovorans</name>
    <dbReference type="NCBI Taxonomy" id="28210"/>
    <lineage>
        <taxon>Bacteria</taxon>
        <taxon>Pseudomonadati</taxon>
        <taxon>Pseudomonadota</taxon>
        <taxon>Alphaproteobacteria</taxon>
        <taxon>Hyphomicrobiales</taxon>
        <taxon>Chelatococcaceae</taxon>
        <taxon>Chelatococcus</taxon>
    </lineage>
</organism>
<keyword evidence="3" id="KW-0808">Transferase</keyword>
<feature type="region of interest" description="Disordered" evidence="1">
    <location>
        <begin position="1"/>
        <end position="60"/>
    </location>
</feature>
<accession>A0A2V3U3K9</accession>
<evidence type="ECO:0000259" key="2">
    <source>
        <dbReference type="Pfam" id="PF13480"/>
    </source>
</evidence>
<feature type="domain" description="BioF2-like acetyltransferase" evidence="2">
    <location>
        <begin position="241"/>
        <end position="369"/>
    </location>
</feature>
<gene>
    <name evidence="3" type="ORF">C7450_107304</name>
</gene>
<dbReference type="EMBL" id="QJJK01000007">
    <property type="protein sequence ID" value="PXW57263.1"/>
    <property type="molecule type" value="Genomic_DNA"/>
</dbReference>
<comment type="caution">
    <text evidence="3">The sequence shown here is derived from an EMBL/GenBank/DDBJ whole genome shotgun (WGS) entry which is preliminary data.</text>
</comment>
<protein>
    <submittedName>
        <fullName evidence="3">CelD/BcsL family acetyltransferase involved in cellulose biosynthesis</fullName>
    </submittedName>
</protein>
<dbReference type="GO" id="GO:0016740">
    <property type="term" value="F:transferase activity"/>
    <property type="evidence" value="ECO:0007669"/>
    <property type="project" value="UniProtKB-KW"/>
</dbReference>
<reference evidence="3 4" key="1">
    <citation type="submission" date="2018-05" db="EMBL/GenBank/DDBJ databases">
        <title>Genomic Encyclopedia of Type Strains, Phase IV (KMG-IV): sequencing the most valuable type-strain genomes for metagenomic binning, comparative biology and taxonomic classification.</title>
        <authorList>
            <person name="Goeker M."/>
        </authorList>
    </citation>
    <scope>NUCLEOTIDE SEQUENCE [LARGE SCALE GENOMIC DNA]</scope>
    <source>
        <strain evidence="3 4">DSM 6462</strain>
    </source>
</reference>
<feature type="compositionally biased region" description="Low complexity" evidence="1">
    <location>
        <begin position="49"/>
        <end position="60"/>
    </location>
</feature>
<feature type="compositionally biased region" description="Basic and acidic residues" evidence="1">
    <location>
        <begin position="1"/>
        <end position="16"/>
    </location>
</feature>
<dbReference type="RefSeq" id="WP_170147302.1">
    <property type="nucleotide sequence ID" value="NZ_JAHBRY010000001.1"/>
</dbReference>
<evidence type="ECO:0000256" key="1">
    <source>
        <dbReference type="SAM" id="MobiDB-lite"/>
    </source>
</evidence>
<dbReference type="InterPro" id="IPR016181">
    <property type="entry name" value="Acyl_CoA_acyltransferase"/>
</dbReference>
<keyword evidence="4" id="KW-1185">Reference proteome</keyword>
<evidence type="ECO:0000313" key="4">
    <source>
        <dbReference type="Proteomes" id="UP000248021"/>
    </source>
</evidence>